<gene>
    <name evidence="4" type="ORF">RFH988_LOCUS8827</name>
</gene>
<feature type="domain" description="PLAT" evidence="3">
    <location>
        <begin position="534"/>
        <end position="651"/>
    </location>
</feature>
<dbReference type="Gene3D" id="2.60.60.20">
    <property type="entry name" value="PLAT/LH2 domain"/>
    <property type="match status" value="6"/>
</dbReference>
<evidence type="ECO:0000256" key="1">
    <source>
        <dbReference type="PROSITE-ProRule" id="PRU00152"/>
    </source>
</evidence>
<feature type="compositionally biased region" description="Basic and acidic residues" evidence="2">
    <location>
        <begin position="660"/>
        <end position="671"/>
    </location>
</feature>
<organism evidence="4 5">
    <name type="scientific">Rotaria sordida</name>
    <dbReference type="NCBI Taxonomy" id="392033"/>
    <lineage>
        <taxon>Eukaryota</taxon>
        <taxon>Metazoa</taxon>
        <taxon>Spiralia</taxon>
        <taxon>Gnathifera</taxon>
        <taxon>Rotifera</taxon>
        <taxon>Eurotatoria</taxon>
        <taxon>Bdelloidea</taxon>
        <taxon>Philodinida</taxon>
        <taxon>Philodinidae</taxon>
        <taxon>Rotaria</taxon>
    </lineage>
</organism>
<reference evidence="4" key="1">
    <citation type="submission" date="2021-02" db="EMBL/GenBank/DDBJ databases">
        <authorList>
            <person name="Nowell W R."/>
        </authorList>
    </citation>
    <scope>NUCLEOTIDE SEQUENCE</scope>
</reference>
<feature type="region of interest" description="Disordered" evidence="2">
    <location>
        <begin position="1"/>
        <end position="21"/>
    </location>
</feature>
<feature type="domain" description="PLAT" evidence="3">
    <location>
        <begin position="680"/>
        <end position="800"/>
    </location>
</feature>
<dbReference type="PROSITE" id="PS50095">
    <property type="entry name" value="PLAT"/>
    <property type="match status" value="8"/>
</dbReference>
<sequence length="1235" mass="140531">MDPKKQISDQSDPSSERPIIPVNKVQNSNIEYSITVKTGDFRNSGTNGPVYINIFGRDNKQTQDLLLSGHDKSFSQGCTRKFRINAIDIGKPQRIIIRHEDNLTGWYIDYIEISVHNFLVRFVANRWLSRLKNDQKLEAELFGSEQPAVMYNVEIQTGDEQIEPLDSPVYMQVYGTTTATPKLFFDTKNASFTKDSISKFTIASNNVGEIQRIVIGHEGLGKVNDWYLKNIKVQMLSQQQEYGINKWLSPTLGDQRLFVELSQEKPRSPSPPAPSIYLITIRTADVPQTETTDNVEMIVRGSDGQIAKILLKDYAKLNDKQLFQQGNLDEFEIEYEDIGNIESITIGFSDSKQKVAWLLEDVDIKYQETAYRFQAQCWLSSRLGPNFSWMTIKPDINDDDINYNVIIETGESGIDANVILCIFGDENTTTNLALRTTKDGSDAKFDANSILEFDLKAIDVGKIKKINIGHDGGEGTDQHWFLKSIQIEKKDEHYTFTANRWLSTDKDDKKTFIDLLADEKKTPPLSPVPKKDQATYTITVVTSSEEDAGTKSGVLMTIFGDKDSTKQFQLTNTKQDDKALFESGKTNEFEMELDDVGSINKINIGLDGTGVHPTWHLKSVQIQKGSENYNFSAKKILNESTPFIDLTPTPARKTPSPEPVKPEKARSHTSEQKIPPIKETAYKILICTSSEQKDIINEDANFYITIYGQKDQTKKLYLKHAIISDKKNLFKKDDKTEFEFKTIDVGKISKIALGQDDSENELVWHVDNVTIKRTNETITFNAEQTIGRNSEIELLPSAIPKKTEITYKILIRTGTSQEEGNDSNLYLIIYGKNGQTKKILLNETTKTNKDSSVKKNDKVEYEFKINDVGKIAKIVLSQNPNEQTLSWDIDNITIKRNNETTTFNVERKIEKDDEVELTPSPILKKTETPRKASKTVDTTSKLVAKTKDADYEIIISTGEQALEATVTLKIRGENGTVRIPLTQTKNGDTPFQSKSTNEFTCRTTDVGKIRRVIIEHDGTDKNMVWHLKTMQIKKGNETYNFKADIHLDYKENKANLYPVGALFGHQREDYVQSELRRLRESLRSESSKLRPPLHKAYEPFVYNDLSPYFDTSAVEKAIYSPLEPPPGYYTRLTALRIVEPWETYGMDYGVNYEILKQRKARSFSSRRAKNVTQRGMMIVPPMSLPFGGQITHINTAEFERALQERSRSSKHRSLSRHNNNNNSHQQQIQIIKINT</sequence>
<evidence type="ECO:0000313" key="5">
    <source>
        <dbReference type="Proteomes" id="UP000663882"/>
    </source>
</evidence>
<feature type="region of interest" description="Disordered" evidence="2">
    <location>
        <begin position="1204"/>
        <end position="1235"/>
    </location>
</feature>
<dbReference type="Pfam" id="PF01477">
    <property type="entry name" value="PLAT"/>
    <property type="match status" value="8"/>
</dbReference>
<dbReference type="PANTHER" id="PTHR45901:SF3">
    <property type="entry name" value="LIPOXYGENASE HOMOLOGY DOMAIN-CONTAINING PROTEIN 1"/>
    <property type="match status" value="1"/>
</dbReference>
<protein>
    <recommendedName>
        <fullName evidence="3">PLAT domain-containing protein</fullName>
    </recommendedName>
</protein>
<feature type="domain" description="PLAT" evidence="3">
    <location>
        <begin position="30"/>
        <end position="142"/>
    </location>
</feature>
<dbReference type="Proteomes" id="UP000663882">
    <property type="component" value="Unassembled WGS sequence"/>
</dbReference>
<dbReference type="InterPro" id="IPR001024">
    <property type="entry name" value="PLAT/LH2_dom"/>
</dbReference>
<dbReference type="OrthoDB" id="5322100at2759"/>
<evidence type="ECO:0000256" key="2">
    <source>
        <dbReference type="SAM" id="MobiDB-lite"/>
    </source>
</evidence>
<feature type="compositionally biased region" description="Low complexity" evidence="2">
    <location>
        <begin position="1216"/>
        <end position="1235"/>
    </location>
</feature>
<feature type="domain" description="PLAT" evidence="3">
    <location>
        <begin position="149"/>
        <end position="262"/>
    </location>
</feature>
<feature type="region of interest" description="Disordered" evidence="2">
    <location>
        <begin position="644"/>
        <end position="672"/>
    </location>
</feature>
<dbReference type="PANTHER" id="PTHR45901">
    <property type="entry name" value="PROTEIN CBG12474"/>
    <property type="match status" value="1"/>
</dbReference>
<accession>A0A813ZF95</accession>
<evidence type="ECO:0000313" key="4">
    <source>
        <dbReference type="EMBL" id="CAF0897856.1"/>
    </source>
</evidence>
<evidence type="ECO:0000259" key="3">
    <source>
        <dbReference type="PROSITE" id="PS50095"/>
    </source>
</evidence>
<feature type="domain" description="PLAT" evidence="3">
    <location>
        <begin position="805"/>
        <end position="923"/>
    </location>
</feature>
<dbReference type="SMART" id="SM00308">
    <property type="entry name" value="LH2"/>
    <property type="match status" value="6"/>
</dbReference>
<feature type="domain" description="PLAT" evidence="3">
    <location>
        <begin position="275"/>
        <end position="393"/>
    </location>
</feature>
<dbReference type="InterPro" id="IPR036392">
    <property type="entry name" value="PLAT/LH2_dom_sf"/>
</dbReference>
<proteinExistence type="predicted"/>
<feature type="domain" description="PLAT" evidence="3">
    <location>
        <begin position="401"/>
        <end position="516"/>
    </location>
</feature>
<dbReference type="Gene3D" id="2.40.180.10">
    <property type="entry name" value="Catalase core domain"/>
    <property type="match status" value="2"/>
</dbReference>
<dbReference type="SUPFAM" id="SSF49723">
    <property type="entry name" value="Lipase/lipooxygenase domain (PLAT/LH2 domain)"/>
    <property type="match status" value="8"/>
</dbReference>
<feature type="domain" description="PLAT" evidence="3">
    <location>
        <begin position="949"/>
        <end position="1061"/>
    </location>
</feature>
<dbReference type="AlphaFoldDB" id="A0A813ZF95"/>
<dbReference type="EMBL" id="CAJNOO010000305">
    <property type="protein sequence ID" value="CAF0897856.1"/>
    <property type="molecule type" value="Genomic_DNA"/>
</dbReference>
<dbReference type="InterPro" id="IPR052970">
    <property type="entry name" value="Inner_ear_hair_cell_LOXHD"/>
</dbReference>
<comment type="caution">
    <text evidence="4">The sequence shown here is derived from an EMBL/GenBank/DDBJ whole genome shotgun (WGS) entry which is preliminary data.</text>
</comment>
<comment type="caution">
    <text evidence="1">Lacks conserved residue(s) required for the propagation of feature annotation.</text>
</comment>
<name>A0A813ZF95_9BILA</name>